<dbReference type="PROSITE" id="PS50113">
    <property type="entry name" value="PAC"/>
    <property type="match status" value="1"/>
</dbReference>
<dbReference type="InterPro" id="IPR004358">
    <property type="entry name" value="Sig_transdc_His_kin-like_C"/>
</dbReference>
<sequence length="634" mass="67253">MTMATTSEAMNSGVRGTILAVDDEPDILVALEDLFEDEYRVLTTSRPAEALELIAAEPDIDVILSDQRMPGLTGDALLAQAREISDAQAILLTGYADISAVVSALNRGGITGYVTKPWDPALLRNAVRGAYERHRLARDLATERALLRGLLDHSGDAIAFKDTEGRFLRLNARMAARLGAPSPESCLGRTESEILGAGADTAEAADRAAIASGAPTETVAASGPEAAPTWNQVTRVPIRDPGGAVVHLAVIERDITEQRLLETRLRQADKMQALGTLAGGVAHDFNNLLTAILGSLELALPKVAGDARLSRLMTNAAQAAQRGAALTKRLLTFSHRRDLQARVVDLNAVIRGMDDLLGRSLGGFVQVERSLSDDLWAARVDPDQLELAILNLCINGRDAMPEGGIVALSTRNETVRGSTDPNLTDGDYAVIAIRDTGTGIPPEILGRVFEPFFTTKGVGQGTGLGLAMVFGLVQQSRGTIRIDSAVGRGTTVLLYLPRSREAVEASPTAPAAPAPAPRRARVLVVDDDPQVRHVTASFLNGFGYDEAEVPSGEAALERLDAERFDIVVADLAMPGMSGLDLAEAVRARWPSLPFLLVTGHAEAARIPADFSVLEKPFPSADLAARVAALLAPEA</sequence>
<evidence type="ECO:0000313" key="8">
    <source>
        <dbReference type="EMBL" id="AWB21917.1"/>
    </source>
</evidence>
<feature type="domain" description="PAC" evidence="7">
    <location>
        <begin position="214"/>
        <end position="267"/>
    </location>
</feature>
<dbReference type="InterPro" id="IPR036097">
    <property type="entry name" value="HisK_dim/P_sf"/>
</dbReference>
<dbReference type="Gene3D" id="3.30.450.20">
    <property type="entry name" value="PAS domain"/>
    <property type="match status" value="1"/>
</dbReference>
<dbReference type="PROSITE" id="PS50110">
    <property type="entry name" value="RESPONSE_REGULATORY"/>
    <property type="match status" value="2"/>
</dbReference>
<dbReference type="PANTHER" id="PTHR43065">
    <property type="entry name" value="SENSOR HISTIDINE KINASE"/>
    <property type="match status" value="1"/>
</dbReference>
<keyword evidence="3 4" id="KW-0597">Phosphoprotein</keyword>
<dbReference type="Gene3D" id="3.30.565.10">
    <property type="entry name" value="Histidine kinase-like ATPase, C-terminal domain"/>
    <property type="match status" value="1"/>
</dbReference>
<reference evidence="8 9" key="1">
    <citation type="submission" date="2018-04" db="EMBL/GenBank/DDBJ databases">
        <title>Methylobacterium sp. PR1016A genome.</title>
        <authorList>
            <person name="Park W."/>
        </authorList>
    </citation>
    <scope>NUCLEOTIDE SEQUENCE [LARGE SCALE GENOMIC DNA]</scope>
    <source>
        <strain evidence="8 9">PR1016A</strain>
    </source>
</reference>
<dbReference type="SUPFAM" id="SSF55874">
    <property type="entry name" value="ATPase domain of HSP90 chaperone/DNA topoisomerase II/histidine kinase"/>
    <property type="match status" value="1"/>
</dbReference>
<dbReference type="CDD" id="cd00082">
    <property type="entry name" value="HisKA"/>
    <property type="match status" value="1"/>
</dbReference>
<evidence type="ECO:0000259" key="7">
    <source>
        <dbReference type="PROSITE" id="PS50113"/>
    </source>
</evidence>
<evidence type="ECO:0000256" key="3">
    <source>
        <dbReference type="ARBA" id="ARBA00022553"/>
    </source>
</evidence>
<dbReference type="InterPro" id="IPR035965">
    <property type="entry name" value="PAS-like_dom_sf"/>
</dbReference>
<dbReference type="Gene3D" id="3.40.50.2300">
    <property type="match status" value="2"/>
</dbReference>
<keyword evidence="9" id="KW-1185">Reference proteome</keyword>
<dbReference type="SMART" id="SM00388">
    <property type="entry name" value="HisKA"/>
    <property type="match status" value="1"/>
</dbReference>
<protein>
    <recommendedName>
        <fullName evidence="2">histidine kinase</fullName>
        <ecNumber evidence="2">2.7.13.3</ecNumber>
    </recommendedName>
</protein>
<dbReference type="SUPFAM" id="SSF47384">
    <property type="entry name" value="Homodimeric domain of signal transducing histidine kinase"/>
    <property type="match status" value="1"/>
</dbReference>
<feature type="domain" description="Response regulatory" evidence="6">
    <location>
        <begin position="521"/>
        <end position="630"/>
    </location>
</feature>
<dbReference type="CDD" id="cd17569">
    <property type="entry name" value="REC_HupR-like"/>
    <property type="match status" value="1"/>
</dbReference>
<dbReference type="AlphaFoldDB" id="A0A2R4WK60"/>
<dbReference type="Pfam" id="PF08448">
    <property type="entry name" value="PAS_4"/>
    <property type="match status" value="1"/>
</dbReference>
<evidence type="ECO:0000259" key="6">
    <source>
        <dbReference type="PROSITE" id="PS50110"/>
    </source>
</evidence>
<dbReference type="Pfam" id="PF02518">
    <property type="entry name" value="HATPase_c"/>
    <property type="match status" value="1"/>
</dbReference>
<dbReference type="InterPro" id="IPR003594">
    <property type="entry name" value="HATPase_dom"/>
</dbReference>
<dbReference type="SMART" id="SM00448">
    <property type="entry name" value="REC"/>
    <property type="match status" value="2"/>
</dbReference>
<dbReference type="PROSITE" id="PS50109">
    <property type="entry name" value="HIS_KIN"/>
    <property type="match status" value="1"/>
</dbReference>
<proteinExistence type="predicted"/>
<dbReference type="RefSeq" id="WP_099953763.1">
    <property type="nucleotide sequence ID" value="NZ_CP028843.1"/>
</dbReference>
<dbReference type="OrthoDB" id="9796100at2"/>
<dbReference type="Proteomes" id="UP000244755">
    <property type="component" value="Chromosome 1"/>
</dbReference>
<dbReference type="InterPro" id="IPR001789">
    <property type="entry name" value="Sig_transdc_resp-reg_receiver"/>
</dbReference>
<evidence type="ECO:0000256" key="4">
    <source>
        <dbReference type="PROSITE-ProRule" id="PRU00169"/>
    </source>
</evidence>
<dbReference type="Pfam" id="PF00072">
    <property type="entry name" value="Response_reg"/>
    <property type="match status" value="2"/>
</dbReference>
<dbReference type="EMBL" id="CP028843">
    <property type="protein sequence ID" value="AWB21917.1"/>
    <property type="molecule type" value="Genomic_DNA"/>
</dbReference>
<name>A0A2R4WK60_9HYPH</name>
<dbReference type="GO" id="GO:0000155">
    <property type="term" value="F:phosphorelay sensor kinase activity"/>
    <property type="evidence" value="ECO:0007669"/>
    <property type="project" value="InterPro"/>
</dbReference>
<dbReference type="SMART" id="SM00387">
    <property type="entry name" value="HATPase_c"/>
    <property type="match status" value="1"/>
</dbReference>
<dbReference type="InterPro" id="IPR005467">
    <property type="entry name" value="His_kinase_dom"/>
</dbReference>
<feature type="domain" description="Response regulatory" evidence="6">
    <location>
        <begin position="17"/>
        <end position="131"/>
    </location>
</feature>
<feature type="domain" description="Histidine kinase" evidence="5">
    <location>
        <begin position="280"/>
        <end position="500"/>
    </location>
</feature>
<dbReference type="SUPFAM" id="SSF52172">
    <property type="entry name" value="CheY-like"/>
    <property type="match status" value="2"/>
</dbReference>
<dbReference type="InterPro" id="IPR011006">
    <property type="entry name" value="CheY-like_superfamily"/>
</dbReference>
<comment type="catalytic activity">
    <reaction evidence="1">
        <text>ATP + protein L-histidine = ADP + protein N-phospho-L-histidine.</text>
        <dbReference type="EC" id="2.7.13.3"/>
    </reaction>
</comment>
<evidence type="ECO:0000259" key="5">
    <source>
        <dbReference type="PROSITE" id="PS50109"/>
    </source>
</evidence>
<dbReference type="PANTHER" id="PTHR43065:SF42">
    <property type="entry name" value="TWO-COMPONENT SENSOR PPRA"/>
    <property type="match status" value="1"/>
</dbReference>
<evidence type="ECO:0000313" key="9">
    <source>
        <dbReference type="Proteomes" id="UP000244755"/>
    </source>
</evidence>
<dbReference type="EC" id="2.7.13.3" evidence="2"/>
<dbReference type="InterPro" id="IPR000700">
    <property type="entry name" value="PAS-assoc_C"/>
</dbReference>
<dbReference type="KEGG" id="mee:DA075_14085"/>
<evidence type="ECO:0000256" key="2">
    <source>
        <dbReference type="ARBA" id="ARBA00012438"/>
    </source>
</evidence>
<dbReference type="PRINTS" id="PR00344">
    <property type="entry name" value="BCTRLSENSOR"/>
</dbReference>
<dbReference type="Gene3D" id="1.10.287.130">
    <property type="match status" value="1"/>
</dbReference>
<evidence type="ECO:0000256" key="1">
    <source>
        <dbReference type="ARBA" id="ARBA00000085"/>
    </source>
</evidence>
<feature type="modified residue" description="4-aspartylphosphate" evidence="4">
    <location>
        <position position="66"/>
    </location>
</feature>
<gene>
    <name evidence="8" type="ORF">DA075_14085</name>
</gene>
<feature type="modified residue" description="4-aspartylphosphate" evidence="4">
    <location>
        <position position="570"/>
    </location>
</feature>
<organism evidence="8 9">
    <name type="scientific">Methylobacterium currus</name>
    <dbReference type="NCBI Taxonomy" id="2051553"/>
    <lineage>
        <taxon>Bacteria</taxon>
        <taxon>Pseudomonadati</taxon>
        <taxon>Pseudomonadota</taxon>
        <taxon>Alphaproteobacteria</taxon>
        <taxon>Hyphomicrobiales</taxon>
        <taxon>Methylobacteriaceae</taxon>
        <taxon>Methylobacterium</taxon>
    </lineage>
</organism>
<dbReference type="InterPro" id="IPR003661">
    <property type="entry name" value="HisK_dim/P_dom"/>
</dbReference>
<accession>A0A2R4WK60</accession>
<dbReference type="InterPro" id="IPR013656">
    <property type="entry name" value="PAS_4"/>
</dbReference>
<dbReference type="InterPro" id="IPR036890">
    <property type="entry name" value="HATPase_C_sf"/>
</dbReference>
<dbReference type="CDD" id="cd00156">
    <property type="entry name" value="REC"/>
    <property type="match status" value="1"/>
</dbReference>
<dbReference type="SUPFAM" id="SSF55785">
    <property type="entry name" value="PYP-like sensor domain (PAS domain)"/>
    <property type="match status" value="1"/>
</dbReference>